<evidence type="ECO:0000259" key="23">
    <source>
        <dbReference type="Pfam" id="PF04389"/>
    </source>
</evidence>
<dbReference type="InterPro" id="IPR039866">
    <property type="entry name" value="CPQ"/>
</dbReference>
<evidence type="ECO:0000256" key="7">
    <source>
        <dbReference type="ARBA" id="ARBA00022645"/>
    </source>
</evidence>
<dbReference type="EMBL" id="BLJN01000006">
    <property type="protein sequence ID" value="GFE83548.1"/>
    <property type="molecule type" value="Genomic_DNA"/>
</dbReference>
<reference evidence="25" key="1">
    <citation type="submission" date="2020-01" db="EMBL/GenBank/DDBJ databases">
        <title>'Steroidobacter agaridevorans' sp. nov., agar-degrading bacteria isolated from rhizosphere soils.</title>
        <authorList>
            <person name="Ikenaga M."/>
            <person name="Kataoka M."/>
            <person name="Murouchi A."/>
            <person name="Katsuragi S."/>
            <person name="Sakai M."/>
        </authorList>
    </citation>
    <scope>NUCLEOTIDE SEQUENCE [LARGE SCALE GENOMIC DNA]</scope>
    <source>
        <strain evidence="25">YU21-B</strain>
    </source>
</reference>
<keyword evidence="25" id="KW-1185">Reference proteome</keyword>
<dbReference type="Pfam" id="PF04389">
    <property type="entry name" value="Peptidase_M28"/>
    <property type="match status" value="1"/>
</dbReference>
<evidence type="ECO:0000256" key="14">
    <source>
        <dbReference type="ARBA" id="ARBA00023034"/>
    </source>
</evidence>
<evidence type="ECO:0000256" key="20">
    <source>
        <dbReference type="ARBA" id="ARBA00033328"/>
    </source>
</evidence>
<protein>
    <recommendedName>
        <fullName evidence="5">Carboxypeptidase Q</fullName>
    </recommendedName>
    <alternativeName>
        <fullName evidence="20">Plasma glutamate carboxypeptidase</fullName>
    </alternativeName>
</protein>
<feature type="region of interest" description="Disordered" evidence="21">
    <location>
        <begin position="518"/>
        <end position="544"/>
    </location>
</feature>
<keyword evidence="14" id="KW-0333">Golgi apparatus</keyword>
<evidence type="ECO:0000256" key="9">
    <source>
        <dbReference type="ARBA" id="ARBA00022723"/>
    </source>
</evidence>
<evidence type="ECO:0000256" key="10">
    <source>
        <dbReference type="ARBA" id="ARBA00022729"/>
    </source>
</evidence>
<evidence type="ECO:0000256" key="6">
    <source>
        <dbReference type="ARBA" id="ARBA00022525"/>
    </source>
</evidence>
<comment type="caution">
    <text evidence="24">The sequence shown here is derived from an EMBL/GenBank/DDBJ whole genome shotgun (WGS) entry which is preliminary data.</text>
</comment>
<proteinExistence type="predicted"/>
<evidence type="ECO:0000256" key="19">
    <source>
        <dbReference type="ARBA" id="ARBA00025833"/>
    </source>
</evidence>
<dbReference type="Gene3D" id="3.40.630.10">
    <property type="entry name" value="Zn peptidases"/>
    <property type="match status" value="2"/>
</dbReference>
<dbReference type="GO" id="GO:0005764">
    <property type="term" value="C:lysosome"/>
    <property type="evidence" value="ECO:0007669"/>
    <property type="project" value="UniProtKB-SubCell"/>
</dbReference>
<evidence type="ECO:0000256" key="4">
    <source>
        <dbReference type="ARBA" id="ARBA00004613"/>
    </source>
</evidence>
<organism evidence="24 25">
    <name type="scientific">Steroidobacter agaridevorans</name>
    <dbReference type="NCBI Taxonomy" id="2695856"/>
    <lineage>
        <taxon>Bacteria</taxon>
        <taxon>Pseudomonadati</taxon>
        <taxon>Pseudomonadota</taxon>
        <taxon>Gammaproteobacteria</taxon>
        <taxon>Steroidobacterales</taxon>
        <taxon>Steroidobacteraceae</taxon>
        <taxon>Steroidobacter</taxon>
    </lineage>
</organism>
<evidence type="ECO:0000256" key="13">
    <source>
        <dbReference type="ARBA" id="ARBA00022833"/>
    </source>
</evidence>
<dbReference type="InterPro" id="IPR007484">
    <property type="entry name" value="Peptidase_M28"/>
</dbReference>
<sequence>MVAKAWRAGMASLVWVLGAGVAQAADQADLTTINRIVDEGFNRSALPLTAAYLTDRIGGRLTNSPQMREAERWTQQQFRDWGLKNVRTEGFEFGRGWSIEKSSVRLLKPRVATYSAIPVAWTPPTNGAITASIIVAPMSKVADFEKWRGKLKGQIVLVTQPDSGAEPAVAPFVRLNREDIGKLDAYRQPLVSMEEELEKRLERNRFEAKRDQFLAAEGALAWVRKSYREGGLLHGEGYQHRRDQSPKLPGFELAAEHYRQLARLAKTDASPTLELISDVRYHDEDPNAYNVFADLPGRDGKAGYVMAGAHLDSWVASDGAQDNAAGSAVVMEAARILTKLGLKPKRTIRFALWNGEEQGLYGSFDYTQRHLVSRPPVEDPARAALPVYATWNLRWPVTPGPDYDKLAAYFNLDNGSGKIRGIYAEGNVAATPILKAWIAPFASMGADSVVAAPTYGTDHVPMSAVGIPGFQFVQDPLDYGSRIHHTSIDSYDHLRMEDLKQAAVIMASMLWMSAERDQPLPKKPLPTKPLQTDPFEYEVETPSP</sequence>
<feature type="signal peptide" evidence="22">
    <location>
        <begin position="1"/>
        <end position="24"/>
    </location>
</feature>
<keyword evidence="7" id="KW-0121">Carboxypeptidase</keyword>
<accession>A0A829YLE9</accession>
<evidence type="ECO:0000256" key="22">
    <source>
        <dbReference type="SAM" id="SignalP"/>
    </source>
</evidence>
<dbReference type="GO" id="GO:0004180">
    <property type="term" value="F:carboxypeptidase activity"/>
    <property type="evidence" value="ECO:0007669"/>
    <property type="project" value="UniProtKB-KW"/>
</dbReference>
<evidence type="ECO:0000256" key="17">
    <source>
        <dbReference type="ARBA" id="ARBA00023180"/>
    </source>
</evidence>
<dbReference type="GO" id="GO:0070573">
    <property type="term" value="F:metallodipeptidase activity"/>
    <property type="evidence" value="ECO:0007669"/>
    <property type="project" value="InterPro"/>
</dbReference>
<dbReference type="GO" id="GO:0006508">
    <property type="term" value="P:proteolysis"/>
    <property type="evidence" value="ECO:0007669"/>
    <property type="project" value="UniProtKB-KW"/>
</dbReference>
<dbReference type="Proteomes" id="UP000445000">
    <property type="component" value="Unassembled WGS sequence"/>
</dbReference>
<evidence type="ECO:0000256" key="5">
    <source>
        <dbReference type="ARBA" id="ARBA00014116"/>
    </source>
</evidence>
<name>A0A829YLE9_9GAMM</name>
<feature type="compositionally biased region" description="Acidic residues" evidence="21">
    <location>
        <begin position="535"/>
        <end position="544"/>
    </location>
</feature>
<keyword evidence="13" id="KW-0862">Zinc</keyword>
<keyword evidence="15" id="KW-0482">Metalloprotease</keyword>
<comment type="subcellular location">
    <subcellularLocation>
        <location evidence="1">Endoplasmic reticulum</location>
    </subcellularLocation>
    <subcellularLocation>
        <location evidence="3">Golgi apparatus</location>
    </subcellularLocation>
    <subcellularLocation>
        <location evidence="2">Lysosome</location>
    </subcellularLocation>
    <subcellularLocation>
        <location evidence="4">Secreted</location>
    </subcellularLocation>
</comment>
<keyword evidence="6" id="KW-0964">Secreted</keyword>
<dbReference type="GO" id="GO:0005576">
    <property type="term" value="C:extracellular region"/>
    <property type="evidence" value="ECO:0007669"/>
    <property type="project" value="UniProtKB-SubCell"/>
</dbReference>
<dbReference type="PANTHER" id="PTHR12053:SF3">
    <property type="entry name" value="CARBOXYPEPTIDASE Q"/>
    <property type="match status" value="1"/>
</dbReference>
<gene>
    <name evidence="24" type="ORF">GCM10011487_55480</name>
</gene>
<keyword evidence="11" id="KW-0378">Hydrolase</keyword>
<keyword evidence="12" id="KW-0256">Endoplasmic reticulum</keyword>
<evidence type="ECO:0000256" key="11">
    <source>
        <dbReference type="ARBA" id="ARBA00022801"/>
    </source>
</evidence>
<evidence type="ECO:0000256" key="12">
    <source>
        <dbReference type="ARBA" id="ARBA00022824"/>
    </source>
</evidence>
<dbReference type="GO" id="GO:0046872">
    <property type="term" value="F:metal ion binding"/>
    <property type="evidence" value="ECO:0007669"/>
    <property type="project" value="UniProtKB-KW"/>
</dbReference>
<keyword evidence="17" id="KW-0325">Glycoprotein</keyword>
<keyword evidence="10 22" id="KW-0732">Signal</keyword>
<feature type="domain" description="Peptidase M28" evidence="23">
    <location>
        <begin position="290"/>
        <end position="508"/>
    </location>
</feature>
<keyword evidence="18" id="KW-0458">Lysosome</keyword>
<keyword evidence="9" id="KW-0479">Metal-binding</keyword>
<feature type="chain" id="PRO_5032376401" description="Carboxypeptidase Q" evidence="22">
    <location>
        <begin position="25"/>
        <end position="544"/>
    </location>
</feature>
<evidence type="ECO:0000256" key="1">
    <source>
        <dbReference type="ARBA" id="ARBA00004240"/>
    </source>
</evidence>
<keyword evidence="8" id="KW-0645">Protease</keyword>
<evidence type="ECO:0000256" key="15">
    <source>
        <dbReference type="ARBA" id="ARBA00023049"/>
    </source>
</evidence>
<dbReference type="PANTHER" id="PTHR12053">
    <property type="entry name" value="PROTEASE FAMILY M28 PLASMA GLUTAMATE CARBOXYPEPTIDASE-RELATED"/>
    <property type="match status" value="1"/>
</dbReference>
<keyword evidence="16" id="KW-0865">Zymogen</keyword>
<comment type="subunit">
    <text evidence="19">Homodimer. The monomeric form is inactive while the homodimer is active.</text>
</comment>
<evidence type="ECO:0000256" key="2">
    <source>
        <dbReference type="ARBA" id="ARBA00004371"/>
    </source>
</evidence>
<evidence type="ECO:0000313" key="25">
    <source>
        <dbReference type="Proteomes" id="UP000445000"/>
    </source>
</evidence>
<dbReference type="AlphaFoldDB" id="A0A829YLE9"/>
<dbReference type="SUPFAM" id="SSF53187">
    <property type="entry name" value="Zn-dependent exopeptidases"/>
    <property type="match status" value="1"/>
</dbReference>
<evidence type="ECO:0000313" key="24">
    <source>
        <dbReference type="EMBL" id="GFE83548.1"/>
    </source>
</evidence>
<evidence type="ECO:0000256" key="18">
    <source>
        <dbReference type="ARBA" id="ARBA00023228"/>
    </source>
</evidence>
<evidence type="ECO:0000256" key="16">
    <source>
        <dbReference type="ARBA" id="ARBA00023145"/>
    </source>
</evidence>
<evidence type="ECO:0000256" key="3">
    <source>
        <dbReference type="ARBA" id="ARBA00004555"/>
    </source>
</evidence>
<evidence type="ECO:0000256" key="21">
    <source>
        <dbReference type="SAM" id="MobiDB-lite"/>
    </source>
</evidence>
<evidence type="ECO:0000256" key="8">
    <source>
        <dbReference type="ARBA" id="ARBA00022670"/>
    </source>
</evidence>